<feature type="transmembrane region" description="Helical" evidence="1">
    <location>
        <begin position="100"/>
        <end position="121"/>
    </location>
</feature>
<dbReference type="InterPro" id="IPR036388">
    <property type="entry name" value="WH-like_DNA-bd_sf"/>
</dbReference>
<accession>X1D9H1</accession>
<keyword evidence="1" id="KW-1133">Transmembrane helix</keyword>
<evidence type="ECO:0008006" key="3">
    <source>
        <dbReference type="Google" id="ProtNLM"/>
    </source>
</evidence>
<dbReference type="Gene3D" id="1.10.10.10">
    <property type="entry name" value="Winged helix-like DNA-binding domain superfamily/Winged helix DNA-binding domain"/>
    <property type="match status" value="1"/>
</dbReference>
<dbReference type="AlphaFoldDB" id="X1D9H1"/>
<comment type="caution">
    <text evidence="2">The sequence shown here is derived from an EMBL/GenBank/DDBJ whole genome shotgun (WGS) entry which is preliminary data.</text>
</comment>
<evidence type="ECO:0000256" key="1">
    <source>
        <dbReference type="SAM" id="Phobius"/>
    </source>
</evidence>
<dbReference type="EMBL" id="BART01022868">
    <property type="protein sequence ID" value="GAH01719.1"/>
    <property type="molecule type" value="Genomic_DNA"/>
</dbReference>
<sequence length="157" mass="17563">MTTNAIDDIISSLKGTSLRVFAYAVKEGDNIGVRESQRRLGLKTASHAQYHLQRLEQLGLLEKNKNNKYYLPEKYANLRSIKLGILTEVYVIRGWLIPSLGIFGGFLGMSAIITILFYFLLIPLSSLIYGSIALVIGAIYAGIRAYQIVKSFKQSEE</sequence>
<gene>
    <name evidence="2" type="ORF">S01H4_41765</name>
</gene>
<keyword evidence="1" id="KW-0472">Membrane</keyword>
<keyword evidence="1" id="KW-0812">Transmembrane</keyword>
<protein>
    <recommendedName>
        <fullName evidence="3">HTH arsR-type domain-containing protein</fullName>
    </recommendedName>
</protein>
<feature type="transmembrane region" description="Helical" evidence="1">
    <location>
        <begin position="127"/>
        <end position="146"/>
    </location>
</feature>
<reference evidence="2" key="1">
    <citation type="journal article" date="2014" name="Front. Microbiol.">
        <title>High frequency of phylogenetically diverse reductive dehalogenase-homologous genes in deep subseafloor sedimentary metagenomes.</title>
        <authorList>
            <person name="Kawai M."/>
            <person name="Futagami T."/>
            <person name="Toyoda A."/>
            <person name="Takaki Y."/>
            <person name="Nishi S."/>
            <person name="Hori S."/>
            <person name="Arai W."/>
            <person name="Tsubouchi T."/>
            <person name="Morono Y."/>
            <person name="Uchiyama I."/>
            <person name="Ito T."/>
            <person name="Fujiyama A."/>
            <person name="Inagaki F."/>
            <person name="Takami H."/>
        </authorList>
    </citation>
    <scope>NUCLEOTIDE SEQUENCE</scope>
    <source>
        <strain evidence="2">Expedition CK06-06</strain>
    </source>
</reference>
<organism evidence="2">
    <name type="scientific">marine sediment metagenome</name>
    <dbReference type="NCBI Taxonomy" id="412755"/>
    <lineage>
        <taxon>unclassified sequences</taxon>
        <taxon>metagenomes</taxon>
        <taxon>ecological metagenomes</taxon>
    </lineage>
</organism>
<name>X1D9H1_9ZZZZ</name>
<proteinExistence type="predicted"/>
<evidence type="ECO:0000313" key="2">
    <source>
        <dbReference type="EMBL" id="GAH01719.1"/>
    </source>
</evidence>